<dbReference type="PANTHER" id="PTHR43278:SF4">
    <property type="entry name" value="NAD(P)H-DEPENDENT FMN-CONTAINING OXIDOREDUCTASE YWQN-RELATED"/>
    <property type="match status" value="1"/>
</dbReference>
<dbReference type="InterPro" id="IPR005025">
    <property type="entry name" value="FMN_Rdtase-like_dom"/>
</dbReference>
<keyword evidence="5" id="KW-1185">Reference proteome</keyword>
<feature type="domain" description="NADPH-dependent FMN reductase-like" evidence="3">
    <location>
        <begin position="6"/>
        <end position="144"/>
    </location>
</feature>
<evidence type="ECO:0000259" key="3">
    <source>
        <dbReference type="Pfam" id="PF03358"/>
    </source>
</evidence>
<name>A0A923N3V7_9BACT</name>
<accession>A0A923N3V7</accession>
<protein>
    <submittedName>
        <fullName evidence="4">NAD(P)H-dependent oxidoreductase</fullName>
    </submittedName>
</protein>
<keyword evidence="1" id="KW-0285">Flavoprotein</keyword>
<organism evidence="4 5">
    <name type="scientific">Pontibacter cellulosilyticus</name>
    <dbReference type="NCBI Taxonomy" id="1720253"/>
    <lineage>
        <taxon>Bacteria</taxon>
        <taxon>Pseudomonadati</taxon>
        <taxon>Bacteroidota</taxon>
        <taxon>Cytophagia</taxon>
        <taxon>Cytophagales</taxon>
        <taxon>Hymenobacteraceae</taxon>
        <taxon>Pontibacter</taxon>
    </lineage>
</organism>
<sequence>MENKPLIILGSARKSSDTRKLIDKLFPAGNMVLLDLLDFEVNNYNYLHQYPETDDFEKLVQVMLQHEKLVFATPVYWYAMSGLMKTFFDRLTDIVTVRKTLGRRLAGKEAFLIAVGAEDALPVGFAEPFRLTAAYFDMHFKGVYYASSSSLKGSMPDTDAFMQLLKL</sequence>
<evidence type="ECO:0000313" key="4">
    <source>
        <dbReference type="EMBL" id="MBC5991758.1"/>
    </source>
</evidence>
<gene>
    <name evidence="4" type="ORF">H8S84_02790</name>
</gene>
<reference evidence="4" key="1">
    <citation type="submission" date="2020-08" db="EMBL/GenBank/DDBJ databases">
        <title>Pontibacter sp. SD6 16S ribosomal RNA gene Genome sequencing and assembly.</title>
        <authorList>
            <person name="Kang M."/>
        </authorList>
    </citation>
    <scope>NUCLEOTIDE SEQUENCE</scope>
    <source>
        <strain evidence="4">SD6</strain>
    </source>
</reference>
<dbReference type="Proteomes" id="UP000603640">
    <property type="component" value="Unassembled WGS sequence"/>
</dbReference>
<dbReference type="Pfam" id="PF03358">
    <property type="entry name" value="FMN_red"/>
    <property type="match status" value="1"/>
</dbReference>
<proteinExistence type="predicted"/>
<comment type="caution">
    <text evidence="4">The sequence shown here is derived from an EMBL/GenBank/DDBJ whole genome shotgun (WGS) entry which is preliminary data.</text>
</comment>
<keyword evidence="2" id="KW-0288">FMN</keyword>
<dbReference type="InterPro" id="IPR051796">
    <property type="entry name" value="ISF_SsuE-like"/>
</dbReference>
<dbReference type="EMBL" id="JACRVF010000001">
    <property type="protein sequence ID" value="MBC5991758.1"/>
    <property type="molecule type" value="Genomic_DNA"/>
</dbReference>
<dbReference type="AlphaFoldDB" id="A0A923N3V7"/>
<dbReference type="RefSeq" id="WP_187065744.1">
    <property type="nucleotide sequence ID" value="NZ_JACRVF010000001.1"/>
</dbReference>
<dbReference type="GO" id="GO:0016491">
    <property type="term" value="F:oxidoreductase activity"/>
    <property type="evidence" value="ECO:0007669"/>
    <property type="project" value="InterPro"/>
</dbReference>
<dbReference type="SUPFAM" id="SSF52218">
    <property type="entry name" value="Flavoproteins"/>
    <property type="match status" value="1"/>
</dbReference>
<evidence type="ECO:0000256" key="1">
    <source>
        <dbReference type="ARBA" id="ARBA00022630"/>
    </source>
</evidence>
<dbReference type="PANTHER" id="PTHR43278">
    <property type="entry name" value="NAD(P)H-DEPENDENT FMN-CONTAINING OXIDOREDUCTASE YWQN-RELATED"/>
    <property type="match status" value="1"/>
</dbReference>
<dbReference type="Gene3D" id="3.40.50.360">
    <property type="match status" value="1"/>
</dbReference>
<evidence type="ECO:0000313" key="5">
    <source>
        <dbReference type="Proteomes" id="UP000603640"/>
    </source>
</evidence>
<evidence type="ECO:0000256" key="2">
    <source>
        <dbReference type="ARBA" id="ARBA00022643"/>
    </source>
</evidence>
<dbReference type="InterPro" id="IPR029039">
    <property type="entry name" value="Flavoprotein-like_sf"/>
</dbReference>